<dbReference type="OrthoDB" id="3638028at2"/>
<dbReference type="SUPFAM" id="SSF56112">
    <property type="entry name" value="Protein kinase-like (PK-like)"/>
    <property type="match status" value="1"/>
</dbReference>
<gene>
    <name evidence="2" type="ORF">D7318_21070</name>
    <name evidence="1" type="ORF">D7319_21605</name>
</gene>
<proteinExistence type="predicted"/>
<sequence>MAAPVHHPKPPPRLVRAQEAAAGGWLAELPALVDDVCARWGLTAERVVEPGGRSSMTVLVTAADGGRAALKISPPDGSAAIEEAALRRWNGLGAVRVLRSAPESGALLLERLRGETSLRSLPDAKAMLEAVSAVRRLWVDPGEHHPFPTVGERTAAQAALLRAAADDETGPLVDEALRHHGELTAAPGERLLLHGDFRQGIVLASDAERSPWLAVGPEPLVGERAYDLARLVRDRLHDLVASPGAAAITRRRVTRLAESVDLDPDRLRAWSHFRAVESALRNLDQGRAADAEMLLEFATWL</sequence>
<dbReference type="InterPro" id="IPR006748">
    <property type="entry name" value="NH2Glyco/OHUrea_AB-resist_kin"/>
</dbReference>
<dbReference type="EMBL" id="RBDY01000017">
    <property type="protein sequence ID" value="RKN19335.1"/>
    <property type="molecule type" value="Genomic_DNA"/>
</dbReference>
<keyword evidence="1" id="KW-0418">Kinase</keyword>
<protein>
    <submittedName>
        <fullName evidence="1">Kinase</fullName>
    </submittedName>
</protein>
<dbReference type="GO" id="GO:0016773">
    <property type="term" value="F:phosphotransferase activity, alcohol group as acceptor"/>
    <property type="evidence" value="ECO:0007669"/>
    <property type="project" value="InterPro"/>
</dbReference>
<dbReference type="InterPro" id="IPR011009">
    <property type="entry name" value="Kinase-like_dom_sf"/>
</dbReference>
<dbReference type="GO" id="GO:0016301">
    <property type="term" value="F:kinase activity"/>
    <property type="evidence" value="ECO:0007669"/>
    <property type="project" value="UniProtKB-KW"/>
</dbReference>
<dbReference type="EMBL" id="RBDX01000019">
    <property type="protein sequence ID" value="RKN06709.1"/>
    <property type="molecule type" value="Genomic_DNA"/>
</dbReference>
<dbReference type="AlphaFoldDB" id="A0A3A9W1H8"/>
<comment type="caution">
    <text evidence="1">The sequence shown here is derived from an EMBL/GenBank/DDBJ whole genome shotgun (WGS) entry which is preliminary data.</text>
</comment>
<evidence type="ECO:0000313" key="4">
    <source>
        <dbReference type="Proteomes" id="UP000275024"/>
    </source>
</evidence>
<name>A0A3A9W1H8_9ACTN</name>
<dbReference type="Proteomes" id="UP000275024">
    <property type="component" value="Unassembled WGS sequence"/>
</dbReference>
<dbReference type="GO" id="GO:0019748">
    <property type="term" value="P:secondary metabolic process"/>
    <property type="evidence" value="ECO:0007669"/>
    <property type="project" value="InterPro"/>
</dbReference>
<dbReference type="Proteomes" id="UP000268652">
    <property type="component" value="Unassembled WGS sequence"/>
</dbReference>
<accession>A0A3A9W1H8</accession>
<reference evidence="3 4" key="1">
    <citation type="submission" date="2018-09" db="EMBL/GenBank/DDBJ databases">
        <title>Streptomyces sp. nov. DS1-2, an endophytic actinomycete isolated from roots of Dendrobium scabrilingue.</title>
        <authorList>
            <person name="Kuncharoen N."/>
            <person name="Kudo T."/>
            <person name="Ohkuma M."/>
            <person name="Yuki M."/>
            <person name="Tanasupawat S."/>
        </authorList>
    </citation>
    <scope>NUCLEOTIDE SEQUENCE [LARGE SCALE GENOMIC DNA]</scope>
    <source>
        <strain evidence="1 4">AZ1-7</strain>
        <strain evidence="2 3">DS1-2</strain>
    </source>
</reference>
<evidence type="ECO:0000313" key="2">
    <source>
        <dbReference type="EMBL" id="RKN19335.1"/>
    </source>
</evidence>
<evidence type="ECO:0000313" key="3">
    <source>
        <dbReference type="Proteomes" id="UP000268652"/>
    </source>
</evidence>
<evidence type="ECO:0000313" key="1">
    <source>
        <dbReference type="EMBL" id="RKN06709.1"/>
    </source>
</evidence>
<dbReference type="Pfam" id="PF04655">
    <property type="entry name" value="APH_6_hur"/>
    <property type="match status" value="1"/>
</dbReference>
<organism evidence="1 4">
    <name type="scientific">Streptomyces radicis</name>
    <dbReference type="NCBI Taxonomy" id="1750517"/>
    <lineage>
        <taxon>Bacteria</taxon>
        <taxon>Bacillati</taxon>
        <taxon>Actinomycetota</taxon>
        <taxon>Actinomycetes</taxon>
        <taxon>Kitasatosporales</taxon>
        <taxon>Streptomycetaceae</taxon>
        <taxon>Streptomyces</taxon>
    </lineage>
</organism>
<keyword evidence="3" id="KW-1185">Reference proteome</keyword>
<dbReference type="RefSeq" id="WP_120698684.1">
    <property type="nucleotide sequence ID" value="NZ_RBDX01000019.1"/>
</dbReference>
<keyword evidence="1" id="KW-0808">Transferase</keyword>